<dbReference type="Gene3D" id="1.20.1440.130">
    <property type="entry name" value="VKOR domain"/>
    <property type="match status" value="1"/>
</dbReference>
<evidence type="ECO:0000256" key="6">
    <source>
        <dbReference type="ARBA" id="ARBA00023002"/>
    </source>
</evidence>
<feature type="transmembrane region" description="Helical" evidence="10">
    <location>
        <begin position="306"/>
        <end position="325"/>
    </location>
</feature>
<dbReference type="Gene3D" id="3.40.30.10">
    <property type="entry name" value="Glutaredoxin"/>
    <property type="match status" value="1"/>
</dbReference>
<keyword evidence="4" id="KW-0874">Quinone</keyword>
<dbReference type="GO" id="GO:0008233">
    <property type="term" value="F:peptidase activity"/>
    <property type="evidence" value="ECO:0007669"/>
    <property type="project" value="InterPro"/>
</dbReference>
<proteinExistence type="inferred from homology"/>
<feature type="transmembrane region" description="Helical" evidence="10">
    <location>
        <begin position="220"/>
        <end position="241"/>
    </location>
</feature>
<dbReference type="GO" id="GO:0006508">
    <property type="term" value="P:proteolysis"/>
    <property type="evidence" value="ECO:0007669"/>
    <property type="project" value="InterPro"/>
</dbReference>
<evidence type="ECO:0000256" key="1">
    <source>
        <dbReference type="ARBA" id="ARBA00004141"/>
    </source>
</evidence>
<dbReference type="InterPro" id="IPR036249">
    <property type="entry name" value="Thioredoxin-like_sf"/>
</dbReference>
<dbReference type="Pfam" id="PF03412">
    <property type="entry name" value="Peptidase_C39"/>
    <property type="match status" value="1"/>
</dbReference>
<dbReference type="KEGG" id="bfc:BacF7301_00405"/>
<feature type="domain" description="Thioredoxin-like fold" evidence="13">
    <location>
        <begin position="369"/>
        <end position="502"/>
    </location>
</feature>
<evidence type="ECO:0000259" key="12">
    <source>
        <dbReference type="Pfam" id="PF07884"/>
    </source>
</evidence>
<dbReference type="InterPro" id="IPR012932">
    <property type="entry name" value="VKOR"/>
</dbReference>
<reference evidence="14 15" key="1">
    <citation type="submission" date="2020-03" db="EMBL/GenBank/DDBJ databases">
        <title>Genomic analysis of Bacteroides faecium CBA7301.</title>
        <authorList>
            <person name="Kim J."/>
            <person name="Roh S.W."/>
        </authorList>
    </citation>
    <scope>NUCLEOTIDE SEQUENCE [LARGE SCALE GENOMIC DNA]</scope>
    <source>
        <strain evidence="14 15">CBA7301</strain>
    </source>
</reference>
<dbReference type="SUPFAM" id="SSF52833">
    <property type="entry name" value="Thioredoxin-like"/>
    <property type="match status" value="1"/>
</dbReference>
<dbReference type="GO" id="GO:0016020">
    <property type="term" value="C:membrane"/>
    <property type="evidence" value="ECO:0007669"/>
    <property type="project" value="UniProtKB-SubCell"/>
</dbReference>
<dbReference type="GO" id="GO:0005524">
    <property type="term" value="F:ATP binding"/>
    <property type="evidence" value="ECO:0007669"/>
    <property type="project" value="InterPro"/>
</dbReference>
<dbReference type="EMBL" id="CP050831">
    <property type="protein sequence ID" value="QIU92709.1"/>
    <property type="molecule type" value="Genomic_DNA"/>
</dbReference>
<dbReference type="GO" id="GO:0048038">
    <property type="term" value="F:quinone binding"/>
    <property type="evidence" value="ECO:0007669"/>
    <property type="project" value="UniProtKB-KW"/>
</dbReference>
<keyword evidence="15" id="KW-1185">Reference proteome</keyword>
<keyword evidence="6" id="KW-0560">Oxidoreductase</keyword>
<evidence type="ECO:0000313" key="15">
    <source>
        <dbReference type="Proteomes" id="UP000501780"/>
    </source>
</evidence>
<gene>
    <name evidence="14" type="ORF">BacF7301_00405</name>
</gene>
<evidence type="ECO:0000256" key="9">
    <source>
        <dbReference type="ARBA" id="ARBA00023284"/>
    </source>
</evidence>
<evidence type="ECO:0000256" key="8">
    <source>
        <dbReference type="ARBA" id="ARBA00023157"/>
    </source>
</evidence>
<accession>A0A6H0KHI3</accession>
<dbReference type="InterPro" id="IPR005074">
    <property type="entry name" value="Peptidase_C39"/>
</dbReference>
<dbReference type="Pfam" id="PF13462">
    <property type="entry name" value="Thioredoxin_4"/>
    <property type="match status" value="1"/>
</dbReference>
<name>A0A6H0KHI3_9BACE</name>
<keyword evidence="7 10" id="KW-0472">Membrane</keyword>
<evidence type="ECO:0000256" key="10">
    <source>
        <dbReference type="SAM" id="Phobius"/>
    </source>
</evidence>
<dbReference type="Pfam" id="PF07884">
    <property type="entry name" value="VKOR"/>
    <property type="match status" value="1"/>
</dbReference>
<evidence type="ECO:0000256" key="4">
    <source>
        <dbReference type="ARBA" id="ARBA00022719"/>
    </source>
</evidence>
<evidence type="ECO:0000259" key="11">
    <source>
        <dbReference type="Pfam" id="PF03412"/>
    </source>
</evidence>
<protein>
    <submittedName>
        <fullName evidence="14">Thioredoxin domain-containing protein</fullName>
    </submittedName>
</protein>
<keyword evidence="5 10" id="KW-1133">Transmembrane helix</keyword>
<feature type="transmembrane region" description="Helical" evidence="10">
    <location>
        <begin position="247"/>
        <end position="266"/>
    </location>
</feature>
<dbReference type="Gene3D" id="3.90.70.10">
    <property type="entry name" value="Cysteine proteinases"/>
    <property type="match status" value="1"/>
</dbReference>
<keyword evidence="8" id="KW-1015">Disulfide bond</keyword>
<evidence type="ECO:0000313" key="14">
    <source>
        <dbReference type="EMBL" id="QIU92709.1"/>
    </source>
</evidence>
<organism evidence="14 15">
    <name type="scientific">Bacteroides faecium</name>
    <dbReference type="NCBI Taxonomy" id="2715212"/>
    <lineage>
        <taxon>Bacteria</taxon>
        <taxon>Pseudomonadati</taxon>
        <taxon>Bacteroidota</taxon>
        <taxon>Bacteroidia</taxon>
        <taxon>Bacteroidales</taxon>
        <taxon>Bacteroidaceae</taxon>
        <taxon>Bacteroides</taxon>
    </lineage>
</organism>
<evidence type="ECO:0000259" key="13">
    <source>
        <dbReference type="Pfam" id="PF13462"/>
    </source>
</evidence>
<dbReference type="AlphaFoldDB" id="A0A6H0KHI3"/>
<feature type="transmembrane region" description="Helical" evidence="10">
    <location>
        <begin position="167"/>
        <end position="184"/>
    </location>
</feature>
<feature type="transmembrane region" description="Helical" evidence="10">
    <location>
        <begin position="273"/>
        <end position="294"/>
    </location>
</feature>
<dbReference type="RefSeq" id="WP_167959467.1">
    <property type="nucleotide sequence ID" value="NZ_CP050831.1"/>
</dbReference>
<feature type="transmembrane region" description="Helical" evidence="10">
    <location>
        <begin position="137"/>
        <end position="155"/>
    </location>
</feature>
<sequence>MKQNILKSFLKSLGVRHTNQFSNEIYMNHPYKYSLYGISKMLEEYHVTNVGVRVSDKDIDRLSIPFVAQLDQDFVVVNHIKRKDGKVCLMRNGVFSSVTMNEFKEQWSGAALIAEPDLMSVEPEYWKHRLSELISKGCNLLIGLIVCAILCSTIYKNWSFYSFKEAILFFLNLAGGVCSYLLLLKQLHISNEYANKFCSLFHQKDCSNVTDSKAAKIMDIFSWSEIGFGYFVSNMIILLFLPKMITYLALINMCTLPYTLWSIWYQYKKIKQWCVLCVIVQVILWCIFAVNILVNNFVLCDVFFDHILVISAIYLFPFLIINLLARLLSDRNKYRTKAWLLNEFKMKDGVFETLLKKQPYYSVNRSDSNLIWGNPNAQIGITVLTNPHCEPCAEVHKQLNELLEKEGNRIYIQYIFSAFSNELLLSNRFLIAAYFQSDRKQATTIYSDWFEKEKYRPLAFFERYDFLLNTEDIQLEIDNHFRWRMHNRLVATPVILINGYKLPPEYSIQDLGYKINEMQSID</sequence>
<feature type="domain" description="Peptidase C39" evidence="11">
    <location>
        <begin position="29"/>
        <end position="116"/>
    </location>
</feature>
<comment type="similarity">
    <text evidence="2">Belongs to the VKOR family.</text>
</comment>
<dbReference type="Proteomes" id="UP000501780">
    <property type="component" value="Chromosome"/>
</dbReference>
<feature type="domain" description="Vitamin K epoxide reductase" evidence="12">
    <location>
        <begin position="167"/>
        <end position="291"/>
    </location>
</feature>
<keyword evidence="3 10" id="KW-0812">Transmembrane</keyword>
<evidence type="ECO:0000256" key="3">
    <source>
        <dbReference type="ARBA" id="ARBA00022692"/>
    </source>
</evidence>
<evidence type="ECO:0000256" key="7">
    <source>
        <dbReference type="ARBA" id="ARBA00023136"/>
    </source>
</evidence>
<dbReference type="CDD" id="cd12921">
    <property type="entry name" value="VKOR_4"/>
    <property type="match status" value="1"/>
</dbReference>
<dbReference type="GO" id="GO:0016491">
    <property type="term" value="F:oxidoreductase activity"/>
    <property type="evidence" value="ECO:0007669"/>
    <property type="project" value="UniProtKB-KW"/>
</dbReference>
<keyword evidence="9" id="KW-0676">Redox-active center</keyword>
<comment type="subcellular location">
    <subcellularLocation>
        <location evidence="1">Membrane</location>
        <topology evidence="1">Multi-pass membrane protein</topology>
    </subcellularLocation>
</comment>
<evidence type="ECO:0000256" key="5">
    <source>
        <dbReference type="ARBA" id="ARBA00022989"/>
    </source>
</evidence>
<dbReference type="InterPro" id="IPR038354">
    <property type="entry name" value="VKOR_sf"/>
</dbReference>
<dbReference type="InterPro" id="IPR012336">
    <property type="entry name" value="Thioredoxin-like_fold"/>
</dbReference>
<evidence type="ECO:0000256" key="2">
    <source>
        <dbReference type="ARBA" id="ARBA00006214"/>
    </source>
</evidence>